<dbReference type="GO" id="GO:0000932">
    <property type="term" value="C:P-body"/>
    <property type="evidence" value="ECO:0007669"/>
    <property type="project" value="TreeGrafter"/>
</dbReference>
<feature type="compositionally biased region" description="Low complexity" evidence="1">
    <location>
        <begin position="1136"/>
        <end position="1154"/>
    </location>
</feature>
<evidence type="ECO:0000313" key="3">
    <source>
        <dbReference type="EMBL" id="KPV73985.1"/>
    </source>
</evidence>
<feature type="region of interest" description="Disordered" evidence="1">
    <location>
        <begin position="576"/>
        <end position="606"/>
    </location>
</feature>
<feature type="compositionally biased region" description="Low complexity" evidence="1">
    <location>
        <begin position="584"/>
        <end position="596"/>
    </location>
</feature>
<dbReference type="SUPFAM" id="SSF50249">
    <property type="entry name" value="Nucleic acid-binding proteins"/>
    <property type="match status" value="1"/>
</dbReference>
<dbReference type="OMA" id="VRDHTEY"/>
<name>A0A0P9EK12_RHOGW</name>
<dbReference type="OrthoDB" id="2285229at2759"/>
<dbReference type="PANTHER" id="PTHR23355">
    <property type="entry name" value="RIBONUCLEASE"/>
    <property type="match status" value="1"/>
</dbReference>
<feature type="region of interest" description="Disordered" evidence="1">
    <location>
        <begin position="68"/>
        <end position="98"/>
    </location>
</feature>
<dbReference type="PANTHER" id="PTHR23355:SF65">
    <property type="entry name" value="EXORIBONUCLEASE CYT-4, PUTATIVE (AFU_ORTHOLOGUE AFUA_7G01550)-RELATED"/>
    <property type="match status" value="1"/>
</dbReference>
<evidence type="ECO:0000313" key="4">
    <source>
        <dbReference type="Proteomes" id="UP000053890"/>
    </source>
</evidence>
<dbReference type="Pfam" id="PF00773">
    <property type="entry name" value="RNB"/>
    <property type="match status" value="1"/>
</dbReference>
<gene>
    <name evidence="3" type="ORF">RHOBADRAFT_54564</name>
</gene>
<dbReference type="InterPro" id="IPR012340">
    <property type="entry name" value="NA-bd_OB-fold"/>
</dbReference>
<evidence type="ECO:0000256" key="1">
    <source>
        <dbReference type="SAM" id="MobiDB-lite"/>
    </source>
</evidence>
<dbReference type="InterPro" id="IPR001900">
    <property type="entry name" value="RNase_II/R"/>
</dbReference>
<dbReference type="Proteomes" id="UP000053890">
    <property type="component" value="Unassembled WGS sequence"/>
</dbReference>
<dbReference type="RefSeq" id="XP_018270034.1">
    <property type="nucleotide sequence ID" value="XM_018417387.1"/>
</dbReference>
<dbReference type="AlphaFoldDB" id="A0A0P9EK12"/>
<dbReference type="EMBL" id="KQ474081">
    <property type="protein sequence ID" value="KPV73985.1"/>
    <property type="molecule type" value="Genomic_DNA"/>
</dbReference>
<feature type="region of interest" description="Disordered" evidence="1">
    <location>
        <begin position="373"/>
        <end position="404"/>
    </location>
</feature>
<feature type="domain" description="RNB" evidence="2">
    <location>
        <begin position="687"/>
        <end position="1079"/>
    </location>
</feature>
<feature type="region of interest" description="Disordered" evidence="1">
    <location>
        <begin position="847"/>
        <end position="873"/>
    </location>
</feature>
<feature type="region of interest" description="Disordered" evidence="1">
    <location>
        <begin position="133"/>
        <end position="191"/>
    </location>
</feature>
<accession>A0A0P9EK12</accession>
<organism evidence="3 4">
    <name type="scientific">Rhodotorula graminis (strain WP1)</name>
    <dbReference type="NCBI Taxonomy" id="578459"/>
    <lineage>
        <taxon>Eukaryota</taxon>
        <taxon>Fungi</taxon>
        <taxon>Dikarya</taxon>
        <taxon>Basidiomycota</taxon>
        <taxon>Pucciniomycotina</taxon>
        <taxon>Microbotryomycetes</taxon>
        <taxon>Sporidiobolales</taxon>
        <taxon>Sporidiobolaceae</taxon>
        <taxon>Rhodotorula</taxon>
    </lineage>
</organism>
<reference evidence="3 4" key="1">
    <citation type="journal article" date="2015" name="Front. Microbiol.">
        <title>Genome sequence of the plant growth promoting endophytic yeast Rhodotorula graminis WP1.</title>
        <authorList>
            <person name="Firrincieli A."/>
            <person name="Otillar R."/>
            <person name="Salamov A."/>
            <person name="Schmutz J."/>
            <person name="Khan Z."/>
            <person name="Redman R.S."/>
            <person name="Fleck N.D."/>
            <person name="Lindquist E."/>
            <person name="Grigoriev I.V."/>
            <person name="Doty S.L."/>
        </authorList>
    </citation>
    <scope>NUCLEOTIDE SEQUENCE [LARGE SCALE GENOMIC DNA]</scope>
    <source>
        <strain evidence="3 4">WP1</strain>
    </source>
</reference>
<feature type="region of interest" description="Disordered" evidence="1">
    <location>
        <begin position="658"/>
        <end position="684"/>
    </location>
</feature>
<dbReference type="STRING" id="578459.A0A0P9EK12"/>
<dbReference type="SMART" id="SM00955">
    <property type="entry name" value="RNB"/>
    <property type="match status" value="1"/>
</dbReference>
<dbReference type="GO" id="GO:0006402">
    <property type="term" value="P:mRNA catabolic process"/>
    <property type="evidence" value="ECO:0007669"/>
    <property type="project" value="TreeGrafter"/>
</dbReference>
<feature type="compositionally biased region" description="Low complexity" evidence="1">
    <location>
        <begin position="21"/>
        <end position="34"/>
    </location>
</feature>
<feature type="compositionally biased region" description="Low complexity" evidence="1">
    <location>
        <begin position="157"/>
        <end position="166"/>
    </location>
</feature>
<protein>
    <recommendedName>
        <fullName evidence="2">RNB domain-containing protein</fullName>
    </recommendedName>
</protein>
<feature type="region of interest" description="Disordered" evidence="1">
    <location>
        <begin position="21"/>
        <end position="54"/>
    </location>
</feature>
<sequence length="1236" mass="131422">MLSVPARHAICRTTSSTTRALFTTSSLPSASSSTPAPPSRSTRTDKPKRDPEYRLRTRVLRSAAYATHELASSSPSHPTPPRPDAAARPHSKGYVAQAGFRVTPHRRAAERTRVGGAKSGRGALVGIDSQQVEASMAHKGTRHSGAPLVRRHDRGAAHSGAGPAAPTRRRDAAAGPPSSSRSLHTSAAAARGSVRLAEESLAGLDADLDLSGSADGGLWDDADFGAEGGAGGKGKARARELEMGDFVEISRNGSPTSGIYLSRSPNTARRIVLLSASGFRSEHSLDDVTHTIPSLVPSAVARRVVAVSRAAPDVERDKEGGAGWDPSEECVIEALQGLRRLAIEVEDETQRLVARGANDLFRILHATPALAPAPPALKAKGKGKKASRVSSSSPSTTPAPPRSVTVPSALAALRIPSLDAPPARHLAMHRLLMAQPAHFLADEVALRHTGRFDLRSRDEAERFERVRQWTRERTVGGELEAWSDKCARVREWGRSQRAATASAPRGDGDSDTADGALAQLAVPEDDPTFRWSATDLVVFAFLRDALAGERLLQAQPHMAIAPSLLKAVDAASLRLRTTSPSPSPSSSSSSSSSSPSGADAPPVERDVQKAQVRQFLGDVGIVAPWENWTAHERVTGLAEWDDMGTRVERALVQRSSVVKKPSSTATKAAAPPASGEFYPEDPHDAVRHDFGSATVYTIDDIGASELDDGISLAPGPPSSSSTGGKTWWVHVHVADPTALLHPGHLLAKLARVRDHTEYFPEKTWAMLPEQFVVGQRMSLGALEGAQQGQRVLSLGMRVDAESGEVLENEVKVGVVRDVRRLTYSAVDRALGYTPPPSGRVLRSWAPAAADEREQGASTSAAATQTSRPERSTDDALLETDLAAVADLRTLHDLAGKLLRARVASSALFWQFPSASVSISPKPLVPHFRTAPTPTFYASPPHVSLQLPSAAAISGHVSHADSPAQLLVSEMMVAANRSAARFAVERSIAAPFRTQSAPAVSDEADLEAVLAMRNPSTGQAPAVEVLKHAIDFLPGSTTPTPGPHWPMGIGGEYGYLKVTSPLRRYSDLFAHYQLKSALLQKSASASSFAPRLSLAHVQTHIDGFAAASKARHRLDGAASAFWALWVLQPHLDRLSSTTLSSTSPYPPSHASAPHTAPDDPEVLDLLAHRLTALALRLPTFSAVENIYVQPVLLPQLGLRGTLQVDHAAEGGAVGEEVGVRIAQCVMGPRSRVICVRR</sequence>
<feature type="compositionally biased region" description="Low complexity" evidence="1">
    <location>
        <begin position="856"/>
        <end position="866"/>
    </location>
</feature>
<feature type="compositionally biased region" description="Low complexity" evidence="1">
    <location>
        <begin position="659"/>
        <end position="674"/>
    </location>
</feature>
<proteinExistence type="predicted"/>
<dbReference type="GO" id="GO:0000175">
    <property type="term" value="F:3'-5'-RNA exonuclease activity"/>
    <property type="evidence" value="ECO:0007669"/>
    <property type="project" value="TreeGrafter"/>
</dbReference>
<evidence type="ECO:0000259" key="2">
    <source>
        <dbReference type="SMART" id="SM00955"/>
    </source>
</evidence>
<feature type="compositionally biased region" description="Basic and acidic residues" evidence="1">
    <location>
        <begin position="42"/>
        <end position="54"/>
    </location>
</feature>
<feature type="compositionally biased region" description="Low complexity" evidence="1">
    <location>
        <begin position="388"/>
        <end position="404"/>
    </location>
</feature>
<dbReference type="GeneID" id="28977835"/>
<keyword evidence="4" id="KW-1185">Reference proteome</keyword>
<dbReference type="GO" id="GO:0003723">
    <property type="term" value="F:RNA binding"/>
    <property type="evidence" value="ECO:0007669"/>
    <property type="project" value="InterPro"/>
</dbReference>
<dbReference type="InterPro" id="IPR050180">
    <property type="entry name" value="RNR_Ribonuclease"/>
</dbReference>
<feature type="region of interest" description="Disordered" evidence="1">
    <location>
        <begin position="1136"/>
        <end position="1156"/>
    </location>
</feature>